<protein>
    <recommendedName>
        <fullName evidence="1">Tc1-like transposase DDE domain-containing protein</fullName>
    </recommendedName>
</protein>
<dbReference type="Proteomes" id="UP000689195">
    <property type="component" value="Unassembled WGS sequence"/>
</dbReference>
<keyword evidence="3" id="KW-1185">Reference proteome</keyword>
<gene>
    <name evidence="2" type="ORF">PPENT_87.1.T0580096</name>
</gene>
<dbReference type="EMBL" id="CAJJDO010000058">
    <property type="protein sequence ID" value="CAD8172865.1"/>
    <property type="molecule type" value="Genomic_DNA"/>
</dbReference>
<name>A0A8S1V8D4_9CILI</name>
<reference evidence="2" key="1">
    <citation type="submission" date="2021-01" db="EMBL/GenBank/DDBJ databases">
        <authorList>
            <consortium name="Genoscope - CEA"/>
            <person name="William W."/>
        </authorList>
    </citation>
    <scope>NUCLEOTIDE SEQUENCE</scope>
</reference>
<accession>A0A8S1V8D4</accession>
<dbReference type="Pfam" id="PF13358">
    <property type="entry name" value="DDE_3"/>
    <property type="match status" value="1"/>
</dbReference>
<evidence type="ECO:0000259" key="1">
    <source>
        <dbReference type="Pfam" id="PF13358"/>
    </source>
</evidence>
<evidence type="ECO:0000313" key="2">
    <source>
        <dbReference type="EMBL" id="CAD8172865.1"/>
    </source>
</evidence>
<feature type="domain" description="Tc1-like transposase DDE" evidence="1">
    <location>
        <begin position="17"/>
        <end position="134"/>
    </location>
</feature>
<proteinExistence type="predicted"/>
<comment type="caution">
    <text evidence="2">The sequence shown here is derived from an EMBL/GenBank/DDBJ whole genome shotgun (WGS) entry which is preliminary data.</text>
</comment>
<evidence type="ECO:0000313" key="3">
    <source>
        <dbReference type="Proteomes" id="UP000689195"/>
    </source>
</evidence>
<organism evidence="2 3">
    <name type="scientific">Paramecium pentaurelia</name>
    <dbReference type="NCBI Taxonomy" id="43138"/>
    <lineage>
        <taxon>Eukaryota</taxon>
        <taxon>Sar</taxon>
        <taxon>Alveolata</taxon>
        <taxon>Ciliophora</taxon>
        <taxon>Intramacronucleata</taxon>
        <taxon>Oligohymenophorea</taxon>
        <taxon>Peniculida</taxon>
        <taxon>Parameciidae</taxon>
        <taxon>Paramecium</taxon>
    </lineage>
</organism>
<dbReference type="OrthoDB" id="2266637at2759"/>
<dbReference type="InterPro" id="IPR038717">
    <property type="entry name" value="Tc1-like_DDE_dom"/>
</dbReference>
<sequence length="147" mass="17574">MFKILRIRKKQKEQYKLLFLDETTFTHHTLNPKCWQIMEEKKYRKFTQLKKSLHVLGFIGQKGFGCFQICVGNLIEEAIKFYQNQQLLIIMDNCPIHHSNYRKSKIFSQFNVLFLPSYSPQLNPMEGSLEYLKINNIQILARKLTQQ</sequence>
<dbReference type="AlphaFoldDB" id="A0A8S1V8D4"/>